<comment type="caution">
    <text evidence="1">The sequence shown here is derived from an EMBL/GenBank/DDBJ whole genome shotgun (WGS) entry which is preliminary data.</text>
</comment>
<accession>A0A565C6C2</accession>
<organism evidence="1 2">
    <name type="scientific">Arabis nemorensis</name>
    <dbReference type="NCBI Taxonomy" id="586526"/>
    <lineage>
        <taxon>Eukaryota</taxon>
        <taxon>Viridiplantae</taxon>
        <taxon>Streptophyta</taxon>
        <taxon>Embryophyta</taxon>
        <taxon>Tracheophyta</taxon>
        <taxon>Spermatophyta</taxon>
        <taxon>Magnoliopsida</taxon>
        <taxon>eudicotyledons</taxon>
        <taxon>Gunneridae</taxon>
        <taxon>Pentapetalae</taxon>
        <taxon>rosids</taxon>
        <taxon>malvids</taxon>
        <taxon>Brassicales</taxon>
        <taxon>Brassicaceae</taxon>
        <taxon>Arabideae</taxon>
        <taxon>Arabis</taxon>
    </lineage>
</organism>
<dbReference type="EMBL" id="CABITT030000006">
    <property type="protein sequence ID" value="VVB09142.1"/>
    <property type="molecule type" value="Genomic_DNA"/>
</dbReference>
<proteinExistence type="predicted"/>
<dbReference type="AlphaFoldDB" id="A0A565C6C2"/>
<dbReference type="OrthoDB" id="1697336at2759"/>
<keyword evidence="2" id="KW-1185">Reference proteome</keyword>
<sequence length="171" mass="18834">METGIDASKLQIRDEELFKAAESGDALLFMSISPQQLQKSLSFRNEDGGSLLRVSASFAADVNAINNGGRAVLFTMLLAKGIESFGYVSAVMMVDIILFNCLPCCGRWSNREMEDLYALDFDGVLYDSCGESSLSAVKAAKVRWPDLFQGVDSALEEWIVEQMHIVNCFLP</sequence>
<reference evidence="1" key="1">
    <citation type="submission" date="2019-07" db="EMBL/GenBank/DDBJ databases">
        <authorList>
            <person name="Dittberner H."/>
        </authorList>
    </citation>
    <scope>NUCLEOTIDE SEQUENCE [LARGE SCALE GENOMIC DNA]</scope>
</reference>
<evidence type="ECO:0000313" key="1">
    <source>
        <dbReference type="EMBL" id="VVB09142.1"/>
    </source>
</evidence>
<dbReference type="Proteomes" id="UP000489600">
    <property type="component" value="Unassembled WGS sequence"/>
</dbReference>
<name>A0A565C6C2_9BRAS</name>
<evidence type="ECO:0000313" key="2">
    <source>
        <dbReference type="Proteomes" id="UP000489600"/>
    </source>
</evidence>
<protein>
    <submittedName>
        <fullName evidence="1">Uncharacterized protein</fullName>
    </submittedName>
</protein>
<gene>
    <name evidence="1" type="ORF">ANE_LOCUS19586</name>
</gene>